<evidence type="ECO:0000256" key="1">
    <source>
        <dbReference type="ARBA" id="ARBA00004324"/>
    </source>
</evidence>
<dbReference type="PANTHER" id="PTHR10270">
    <property type="entry name" value="SOX TRANSCRIPTION FACTOR"/>
    <property type="match status" value="1"/>
</dbReference>
<evidence type="ECO:0000256" key="4">
    <source>
        <dbReference type="ARBA" id="ARBA00022782"/>
    </source>
</evidence>
<evidence type="ECO:0000256" key="7">
    <source>
        <dbReference type="ARBA" id="ARBA00023125"/>
    </source>
</evidence>
<evidence type="ECO:0000259" key="14">
    <source>
        <dbReference type="PROSITE" id="PS50118"/>
    </source>
</evidence>
<evidence type="ECO:0000256" key="10">
    <source>
        <dbReference type="ARBA" id="ARBA00032498"/>
    </source>
</evidence>
<evidence type="ECO:0000256" key="5">
    <source>
        <dbReference type="ARBA" id="ARBA00022860"/>
    </source>
</evidence>
<evidence type="ECO:0000256" key="6">
    <source>
        <dbReference type="ARBA" id="ARBA00022928"/>
    </source>
</evidence>
<dbReference type="Gene3D" id="1.10.30.10">
    <property type="entry name" value="High mobility group box domain"/>
    <property type="match status" value="1"/>
</dbReference>
<keyword evidence="8" id="KW-0010">Activator</keyword>
<comment type="similarity">
    <text evidence="2">Belongs to the SRY family.</text>
</comment>
<dbReference type="SUPFAM" id="SSF47095">
    <property type="entry name" value="HMG-box"/>
    <property type="match status" value="1"/>
</dbReference>
<feature type="domain" description="HMG box" evidence="14">
    <location>
        <begin position="47"/>
        <end position="114"/>
    </location>
</feature>
<evidence type="ECO:0000256" key="8">
    <source>
        <dbReference type="ARBA" id="ARBA00023159"/>
    </source>
</evidence>
<evidence type="ECO:0000256" key="2">
    <source>
        <dbReference type="ARBA" id="ARBA00005998"/>
    </source>
</evidence>
<gene>
    <name evidence="15" type="primary">Sox14_4</name>
    <name evidence="15" type="ORF">FJT64_016306</name>
</gene>
<dbReference type="GO" id="GO:0001228">
    <property type="term" value="F:DNA-binding transcription activator activity, RNA polymerase II-specific"/>
    <property type="evidence" value="ECO:0007669"/>
    <property type="project" value="TreeGrafter"/>
</dbReference>
<comment type="caution">
    <text evidence="15">The sequence shown here is derived from an EMBL/GenBank/DDBJ whole genome shotgun (WGS) entry which is preliminary data.</text>
</comment>
<feature type="region of interest" description="Disordered" evidence="13">
    <location>
        <begin position="114"/>
        <end position="177"/>
    </location>
</feature>
<dbReference type="Pfam" id="PF00505">
    <property type="entry name" value="HMG_box"/>
    <property type="match status" value="1"/>
</dbReference>
<sequence length="348" mass="38489">MCCSAMALNLAEYKIRYPEFPKYVWDSPHPYSEVMNIKKDRRNPEHTKRPLNAFMLFAKIQREHITTHFNCNHSEISKALGRLWQDLSREEKEPFTEGAKTLVALHRIEYPDYKYRPRKKGQPKEAASAAALNGGGSPTKKASQKRPASRAARGGERAAVRRADSTGDWVCEPVSERGPESAMELCRPVGVSLGSPAPPESPLSFCRASPSRFHTPCSPVSIGSSSGYESELPPELPSDLHVDMQTELQSAFSPELQSAFSPELPEPKCELSGPEVPYKLPARSGDEYELRPAEEDPLHGFGPEPEIGADLRDIEVTALGESALLNPLAMFPALGLTCDDLDELRLHL</sequence>
<keyword evidence="5" id="KW-0112">Calmodulin-binding</keyword>
<dbReference type="InterPro" id="IPR036910">
    <property type="entry name" value="HMG_box_dom_sf"/>
</dbReference>
<evidence type="ECO:0000313" key="16">
    <source>
        <dbReference type="Proteomes" id="UP000440578"/>
    </source>
</evidence>
<dbReference type="GO" id="GO:0016607">
    <property type="term" value="C:nuclear speck"/>
    <property type="evidence" value="ECO:0007669"/>
    <property type="project" value="UniProtKB-SubCell"/>
</dbReference>
<dbReference type="GO" id="GO:0000978">
    <property type="term" value="F:RNA polymerase II cis-regulatory region sequence-specific DNA binding"/>
    <property type="evidence" value="ECO:0007669"/>
    <property type="project" value="TreeGrafter"/>
</dbReference>
<keyword evidence="9" id="KW-0804">Transcription</keyword>
<reference evidence="15 16" key="1">
    <citation type="submission" date="2019-07" db="EMBL/GenBank/DDBJ databases">
        <title>Draft genome assembly of a fouling barnacle, Amphibalanus amphitrite (Darwin, 1854): The first reference genome for Thecostraca.</title>
        <authorList>
            <person name="Kim W."/>
        </authorList>
    </citation>
    <scope>NUCLEOTIDE SEQUENCE [LARGE SCALE GENOMIC DNA]</scope>
    <source>
        <strain evidence="15">SNU_AA5</strain>
        <tissue evidence="15">Soma without cirri and trophi</tissue>
    </source>
</reference>
<proteinExistence type="inferred from homology"/>
<dbReference type="EMBL" id="VIIS01000113">
    <property type="protein sequence ID" value="KAF0313119.1"/>
    <property type="molecule type" value="Genomic_DNA"/>
</dbReference>
<evidence type="ECO:0000256" key="3">
    <source>
        <dbReference type="ARBA" id="ARBA00019052"/>
    </source>
</evidence>
<dbReference type="GO" id="GO:0005516">
    <property type="term" value="F:calmodulin binding"/>
    <property type="evidence" value="ECO:0007669"/>
    <property type="project" value="UniProtKB-KW"/>
</dbReference>
<keyword evidence="7 12" id="KW-0238">DNA-binding</keyword>
<evidence type="ECO:0000256" key="9">
    <source>
        <dbReference type="ARBA" id="ARBA00023163"/>
    </source>
</evidence>
<dbReference type="GO" id="GO:0030154">
    <property type="term" value="P:cell differentiation"/>
    <property type="evidence" value="ECO:0007669"/>
    <property type="project" value="UniProtKB-KW"/>
</dbReference>
<evidence type="ECO:0000256" key="11">
    <source>
        <dbReference type="ARBA" id="ARBA00045821"/>
    </source>
</evidence>
<dbReference type="AlphaFoldDB" id="A0A6A4X6Q0"/>
<dbReference type="Proteomes" id="UP000440578">
    <property type="component" value="Unassembled WGS sequence"/>
</dbReference>
<dbReference type="GO" id="GO:0007548">
    <property type="term" value="P:sex differentiation"/>
    <property type="evidence" value="ECO:0007669"/>
    <property type="project" value="UniProtKB-KW"/>
</dbReference>
<keyword evidence="4" id="KW-0221">Differentiation</keyword>
<evidence type="ECO:0000256" key="12">
    <source>
        <dbReference type="PROSITE-ProRule" id="PRU00267"/>
    </source>
</evidence>
<dbReference type="InterPro" id="IPR009071">
    <property type="entry name" value="HMG_box_dom"/>
</dbReference>
<accession>A0A6A4X6Q0</accession>
<organism evidence="15 16">
    <name type="scientific">Amphibalanus amphitrite</name>
    <name type="common">Striped barnacle</name>
    <name type="synonym">Balanus amphitrite</name>
    <dbReference type="NCBI Taxonomy" id="1232801"/>
    <lineage>
        <taxon>Eukaryota</taxon>
        <taxon>Metazoa</taxon>
        <taxon>Ecdysozoa</taxon>
        <taxon>Arthropoda</taxon>
        <taxon>Crustacea</taxon>
        <taxon>Multicrustacea</taxon>
        <taxon>Cirripedia</taxon>
        <taxon>Thoracica</taxon>
        <taxon>Thoracicalcarea</taxon>
        <taxon>Balanomorpha</taxon>
        <taxon>Balanoidea</taxon>
        <taxon>Balanidae</taxon>
        <taxon>Amphibalaninae</taxon>
        <taxon>Amphibalanus</taxon>
    </lineage>
</organism>
<dbReference type="PROSITE" id="PS50118">
    <property type="entry name" value="HMG_BOX_2"/>
    <property type="match status" value="1"/>
</dbReference>
<evidence type="ECO:0000256" key="13">
    <source>
        <dbReference type="SAM" id="MobiDB-lite"/>
    </source>
</evidence>
<comment type="subcellular location">
    <subcellularLocation>
        <location evidence="1">Nucleus speckle</location>
    </subcellularLocation>
</comment>
<evidence type="ECO:0000313" key="15">
    <source>
        <dbReference type="EMBL" id="KAF0313119.1"/>
    </source>
</evidence>
<dbReference type="SMART" id="SM00398">
    <property type="entry name" value="HMG"/>
    <property type="match status" value="1"/>
</dbReference>
<feature type="compositionally biased region" description="Basic and acidic residues" evidence="13">
    <location>
        <begin position="153"/>
        <end position="165"/>
    </location>
</feature>
<dbReference type="InterPro" id="IPR050140">
    <property type="entry name" value="SRY-related_HMG-box_TF-like"/>
</dbReference>
<keyword evidence="6" id="KW-0726">Sexual differentiation</keyword>
<feature type="DNA-binding region" description="HMG box" evidence="12">
    <location>
        <begin position="47"/>
        <end position="114"/>
    </location>
</feature>
<name>A0A6A4X6Q0_AMPAM</name>
<keyword evidence="16" id="KW-1185">Reference proteome</keyword>
<comment type="function">
    <text evidence="11">Transcriptional regulator that controls a genetic switch in male development. It is necessary and sufficient for initiating male sex determination by directing the development of supporting cell precursors (pre-Sertoli cells) as Sertoli rather than granulosa cells. Involved in different aspects of gene regulation including promoter activation or repression. Binds to the DNA consensus sequence 5'-[AT]AACAA[AT]-3'. SRY HMG box recognizes DNA by partial intercalation in the minor groove and promotes DNA bending. Also involved in pre-mRNA splicing. In male adult brain involved in the maintenance of motor functions of dopaminergic neurons.</text>
</comment>
<protein>
    <recommendedName>
        <fullName evidence="3">Sex-determining region Y protein</fullName>
    </recommendedName>
    <alternativeName>
        <fullName evidence="10">Testis-determining factor</fullName>
    </alternativeName>
</protein>
<keyword evidence="12" id="KW-0539">Nucleus</keyword>
<dbReference type="OrthoDB" id="6247875at2759"/>
<dbReference type="PANTHER" id="PTHR10270:SF161">
    <property type="entry name" value="SEX-DETERMINING REGION Y PROTEIN"/>
    <property type="match status" value="1"/>
</dbReference>